<reference evidence="2" key="1">
    <citation type="submission" date="2020-10" db="EMBL/GenBank/DDBJ databases">
        <authorList>
            <person name="Gilroy R."/>
        </authorList>
    </citation>
    <scope>NUCLEOTIDE SEQUENCE</scope>
    <source>
        <strain evidence="2">10669</strain>
    </source>
</reference>
<evidence type="ECO:0000313" key="3">
    <source>
        <dbReference type="Proteomes" id="UP000886812"/>
    </source>
</evidence>
<gene>
    <name evidence="2" type="ORF">IAC75_01050</name>
</gene>
<dbReference type="PROSITE" id="PS51257">
    <property type="entry name" value="PROKAR_LIPOPROTEIN"/>
    <property type="match status" value="1"/>
</dbReference>
<dbReference type="AlphaFoldDB" id="A0A9D1NIX3"/>
<protein>
    <recommendedName>
        <fullName evidence="4">Lipoprotein</fullName>
    </recommendedName>
</protein>
<accession>A0A9D1NIX3</accession>
<sequence length="492" mass="52031">MKLFFPISFLAAVAVLSGCAGYEDDAQKLRAEWARGNFAAAAAVAGTALEESDGNDRLLWQMERASTLRALGNAEEASSAFEAAAGTLAHWNETPEILLSREALAGLTNLSALPYRGRSSDAVMLHAYRALSFLEAGNSDSARVALNAAYRAQRDAVERNAENIENARKEARENAVDVPAMLESSGLDKQLAQQEKDLAGVRVLADYVNPFATWLHGVYFLHAGTDGADAERARVSLSRVAAMYPKNEYVAADLELASRGVPARDEALTYVVFESGLAPILGTVRTDTMLPIPIGSGNVTLMPVSIALPKLVLSDARKYWGVFPLVSGQYSQGSAEPAPVPALSANGAPALEVCDMNSVVRTEFDNAFPSVLVRTIVPAVLKSAASAAANAAALEYARRDGSAGSAIVALATIAASSVYTYASSGADVRCWQTLPQNFSVARVKTPASRRVSVRVGGRSRDVALLPGKVNLVCVKTTSEGGPLVVTQSVLRE</sequence>
<dbReference type="EMBL" id="DVOG01000029">
    <property type="protein sequence ID" value="HIV03725.1"/>
    <property type="molecule type" value="Genomic_DNA"/>
</dbReference>
<keyword evidence="1" id="KW-0175">Coiled coil</keyword>
<organism evidence="2 3">
    <name type="scientific">Candidatus Spyradosoma merdigallinarum</name>
    <dbReference type="NCBI Taxonomy" id="2840950"/>
    <lineage>
        <taxon>Bacteria</taxon>
        <taxon>Pseudomonadati</taxon>
        <taxon>Verrucomicrobiota</taxon>
        <taxon>Opitutia</taxon>
        <taxon>Opitutia incertae sedis</taxon>
        <taxon>Candidatus Spyradosoma</taxon>
    </lineage>
</organism>
<evidence type="ECO:0008006" key="4">
    <source>
        <dbReference type="Google" id="ProtNLM"/>
    </source>
</evidence>
<name>A0A9D1NIX3_9BACT</name>
<evidence type="ECO:0000313" key="2">
    <source>
        <dbReference type="EMBL" id="HIV03725.1"/>
    </source>
</evidence>
<dbReference type="Proteomes" id="UP000886812">
    <property type="component" value="Unassembled WGS sequence"/>
</dbReference>
<comment type="caution">
    <text evidence="2">The sequence shown here is derived from an EMBL/GenBank/DDBJ whole genome shotgun (WGS) entry which is preliminary data.</text>
</comment>
<feature type="coiled-coil region" evidence="1">
    <location>
        <begin position="147"/>
        <end position="174"/>
    </location>
</feature>
<reference evidence="2" key="2">
    <citation type="journal article" date="2021" name="PeerJ">
        <title>Extensive microbial diversity within the chicken gut microbiome revealed by metagenomics and culture.</title>
        <authorList>
            <person name="Gilroy R."/>
            <person name="Ravi A."/>
            <person name="Getino M."/>
            <person name="Pursley I."/>
            <person name="Horton D.L."/>
            <person name="Alikhan N.F."/>
            <person name="Baker D."/>
            <person name="Gharbi K."/>
            <person name="Hall N."/>
            <person name="Watson M."/>
            <person name="Adriaenssens E.M."/>
            <person name="Foster-Nyarko E."/>
            <person name="Jarju S."/>
            <person name="Secka A."/>
            <person name="Antonio M."/>
            <person name="Oren A."/>
            <person name="Chaudhuri R.R."/>
            <person name="La Ragione R."/>
            <person name="Hildebrand F."/>
            <person name="Pallen M.J."/>
        </authorList>
    </citation>
    <scope>NUCLEOTIDE SEQUENCE</scope>
    <source>
        <strain evidence="2">10669</strain>
    </source>
</reference>
<proteinExistence type="predicted"/>
<evidence type="ECO:0000256" key="1">
    <source>
        <dbReference type="SAM" id="Coils"/>
    </source>
</evidence>